<evidence type="ECO:0000259" key="3">
    <source>
        <dbReference type="Pfam" id="PF17168"/>
    </source>
</evidence>
<reference evidence="4 5" key="1">
    <citation type="submission" date="2024-02" db="EMBL/GenBank/DDBJ databases">
        <title>Discinaceae phylogenomics.</title>
        <authorList>
            <person name="Dirks A.C."/>
            <person name="James T.Y."/>
        </authorList>
    </citation>
    <scope>NUCLEOTIDE SEQUENCE [LARGE SCALE GENOMIC DNA]</scope>
    <source>
        <strain evidence="4 5">ACD0624</strain>
    </source>
</reference>
<feature type="chain" id="PRO_5045909782" description="DUF1793-domain-containing protein" evidence="1">
    <location>
        <begin position="19"/>
        <end position="801"/>
    </location>
</feature>
<sequence length="801" mass="89053">MKGLFLLLGALLSTFSAASYIKPPVLPLFVRNPYLSLWYNARLDPWQSWPIFWHGQEIGFSVMAQLPASKTVFPLIGRPQDALLPVSSGDTYTVNYPTFLGFQYDASTTNLTYSLGNVAKVTLVFTSPITSNSTERQALPASYLEVIVEAAIDVAIYVDLNGLWVTHERGAVIEWSLSKGEQINSWAVHKRDQSILTEIADRAEWGTLYFSGPADSSVTYEAGVSGPLRRRFSGQPKLANVFETKFREVMNDEPVFAFSKLFSLGGGTSCAGRKRESALFTIALIQDPVARFASARGLTEMRPLWRSFHANDASMLKFHYLDYPTAYRMGKEYADRVIAHAIATVSETYADIVSISARQVMGATVFAGTPERPILFLKEISSNGNFQTVDVIFPGYTFFLYTNPEWLAYLLEPLLEHQQAGMYPNKYSIHDLGSHFPNAIGHPNGDDEAMPVEECGNMLAMGLSYARTLDDGTRAGRRAARAWIDRDGRYQLWKQWTGYLTEFGLIPDYQLSTDDFAGRLENQTNLAVKAIIGIRAMSELAKIMGYEADVKYYADVGAAYVPAWVNLAMSSDGTHTKLAYHLYGSWGTLYNLFPDSLLCFAQDSGTGFFPYSIYQQQSRWYSAVLQKYGLPLDTRHMYTKSDWEVWAAAISSETTRHTIIELIGVWLNETPTDRPFTDLYDSQTGAFPGINFMARPVVGAHFAILALDNACNGTGLTHLNTRVFSTPVAEIAFAAALNPGVSRQNDAAEGEPLVDAVPKFAPFPPGQGWPDSVLDLEVQWPEVKVEPAKGWKGVDTVTQQW</sequence>
<dbReference type="Pfam" id="PF16335">
    <property type="entry name" value="GtaA_6_Hairpin"/>
    <property type="match status" value="1"/>
</dbReference>
<feature type="domain" description="Glutaminase A central" evidence="2">
    <location>
        <begin position="346"/>
        <end position="705"/>
    </location>
</feature>
<proteinExistence type="predicted"/>
<feature type="signal peptide" evidence="1">
    <location>
        <begin position="1"/>
        <end position="18"/>
    </location>
</feature>
<comment type="caution">
    <text evidence="4">The sequence shown here is derived from an EMBL/GenBank/DDBJ whole genome shotgun (WGS) entry which is preliminary data.</text>
</comment>
<accession>A0ABR3GGJ4</accession>
<dbReference type="Proteomes" id="UP001447188">
    <property type="component" value="Unassembled WGS sequence"/>
</dbReference>
<gene>
    <name evidence="4" type="ORF">Q9L58_006122</name>
</gene>
<dbReference type="EMBL" id="JBBBZM010000081">
    <property type="protein sequence ID" value="KAL0634928.1"/>
    <property type="molecule type" value="Genomic_DNA"/>
</dbReference>
<keyword evidence="5" id="KW-1185">Reference proteome</keyword>
<name>A0ABR3GGJ4_9PEZI</name>
<organism evidence="4 5">
    <name type="scientific">Discina gigas</name>
    <dbReference type="NCBI Taxonomy" id="1032678"/>
    <lineage>
        <taxon>Eukaryota</taxon>
        <taxon>Fungi</taxon>
        <taxon>Dikarya</taxon>
        <taxon>Ascomycota</taxon>
        <taxon>Pezizomycotina</taxon>
        <taxon>Pezizomycetes</taxon>
        <taxon>Pezizales</taxon>
        <taxon>Discinaceae</taxon>
        <taxon>Discina</taxon>
    </lineage>
</organism>
<evidence type="ECO:0000313" key="4">
    <source>
        <dbReference type="EMBL" id="KAL0634928.1"/>
    </source>
</evidence>
<dbReference type="InterPro" id="IPR032514">
    <property type="entry name" value="GtaA_central"/>
</dbReference>
<dbReference type="PANTHER" id="PTHR31987">
    <property type="entry name" value="GLUTAMINASE A-RELATED"/>
    <property type="match status" value="1"/>
</dbReference>
<evidence type="ECO:0000313" key="5">
    <source>
        <dbReference type="Proteomes" id="UP001447188"/>
    </source>
</evidence>
<keyword evidence="1" id="KW-0732">Signal</keyword>
<dbReference type="InterPro" id="IPR052743">
    <property type="entry name" value="Glutaminase_GtaA"/>
</dbReference>
<evidence type="ECO:0000259" key="2">
    <source>
        <dbReference type="Pfam" id="PF16335"/>
    </source>
</evidence>
<dbReference type="Pfam" id="PF17168">
    <property type="entry name" value="DUF5127"/>
    <property type="match status" value="1"/>
</dbReference>
<evidence type="ECO:0000256" key="1">
    <source>
        <dbReference type="SAM" id="SignalP"/>
    </source>
</evidence>
<protein>
    <recommendedName>
        <fullName evidence="6">DUF1793-domain-containing protein</fullName>
    </recommendedName>
</protein>
<dbReference type="InterPro" id="IPR033433">
    <property type="entry name" value="GtaA_N"/>
</dbReference>
<evidence type="ECO:0008006" key="6">
    <source>
        <dbReference type="Google" id="ProtNLM"/>
    </source>
</evidence>
<dbReference type="PANTHER" id="PTHR31987:SF12">
    <property type="entry name" value="PUTATIVE (AFU_ORTHOLOGUE AFUA_3G10910)-RELATED"/>
    <property type="match status" value="1"/>
</dbReference>
<feature type="domain" description="Glutaminase A N-terminal" evidence="3">
    <location>
        <begin position="109"/>
        <end position="331"/>
    </location>
</feature>